<gene>
    <name evidence="2" type="ORF">SPARVUS_LOCUS14096756</name>
</gene>
<proteinExistence type="predicted"/>
<sequence>MRGDQRVNCAGSVLLGGQCVGASLPELTERRSVSKQSSPPPHQRSSVITGCGTTVIDNHCHKWQRGNAKS</sequence>
<feature type="region of interest" description="Disordered" evidence="1">
    <location>
        <begin position="29"/>
        <end position="49"/>
    </location>
</feature>
<feature type="non-terminal residue" evidence="2">
    <location>
        <position position="70"/>
    </location>
</feature>
<evidence type="ECO:0000313" key="3">
    <source>
        <dbReference type="Proteomes" id="UP001162483"/>
    </source>
</evidence>
<keyword evidence="3" id="KW-1185">Reference proteome</keyword>
<dbReference type="EMBL" id="CATNWA010018597">
    <property type="protein sequence ID" value="CAI9608382.1"/>
    <property type="molecule type" value="Genomic_DNA"/>
</dbReference>
<organism evidence="2 3">
    <name type="scientific">Staurois parvus</name>
    <dbReference type="NCBI Taxonomy" id="386267"/>
    <lineage>
        <taxon>Eukaryota</taxon>
        <taxon>Metazoa</taxon>
        <taxon>Chordata</taxon>
        <taxon>Craniata</taxon>
        <taxon>Vertebrata</taxon>
        <taxon>Euteleostomi</taxon>
        <taxon>Amphibia</taxon>
        <taxon>Batrachia</taxon>
        <taxon>Anura</taxon>
        <taxon>Neobatrachia</taxon>
        <taxon>Ranoidea</taxon>
        <taxon>Ranidae</taxon>
        <taxon>Staurois</taxon>
    </lineage>
</organism>
<accession>A0ABN9GG18</accession>
<reference evidence="2" key="1">
    <citation type="submission" date="2023-05" db="EMBL/GenBank/DDBJ databases">
        <authorList>
            <person name="Stuckert A."/>
        </authorList>
    </citation>
    <scope>NUCLEOTIDE SEQUENCE</scope>
</reference>
<dbReference type="Proteomes" id="UP001162483">
    <property type="component" value="Unassembled WGS sequence"/>
</dbReference>
<evidence type="ECO:0000313" key="2">
    <source>
        <dbReference type="EMBL" id="CAI9608382.1"/>
    </source>
</evidence>
<protein>
    <submittedName>
        <fullName evidence="2">Uncharacterized protein</fullName>
    </submittedName>
</protein>
<evidence type="ECO:0000256" key="1">
    <source>
        <dbReference type="SAM" id="MobiDB-lite"/>
    </source>
</evidence>
<name>A0ABN9GG18_9NEOB</name>
<comment type="caution">
    <text evidence="2">The sequence shown here is derived from an EMBL/GenBank/DDBJ whole genome shotgun (WGS) entry which is preliminary data.</text>
</comment>